<dbReference type="HOGENOM" id="CLU_162083_1_0_9"/>
<dbReference type="InterPro" id="IPR025427">
    <property type="entry name" value="DUF4160"/>
</dbReference>
<protein>
    <recommendedName>
        <fullName evidence="3">DUF4160 domain-containing protein</fullName>
    </recommendedName>
</protein>
<dbReference type="RefSeq" id="WP_021719294.1">
    <property type="nucleotide sequence ID" value="NZ_FR892752.1"/>
</dbReference>
<reference evidence="1" key="1">
    <citation type="submission" date="2012-11" db="EMBL/GenBank/DDBJ databases">
        <title>Dependencies among metagenomic species, viruses, plasmids and units of genetic variation.</title>
        <authorList>
            <person name="Nielsen H.B."/>
            <person name="Almeida M."/>
            <person name="Juncker A.S."/>
            <person name="Rasmussen S."/>
            <person name="Li J."/>
            <person name="Sunagawa S."/>
            <person name="Plichta D."/>
            <person name="Gautier L."/>
            <person name="Le Chatelier E."/>
            <person name="Peletier E."/>
            <person name="Bonde I."/>
            <person name="Nielsen T."/>
            <person name="Manichanh C."/>
            <person name="Arumugam M."/>
            <person name="Batto J."/>
            <person name="Santos M.B.Q.D."/>
            <person name="Blom N."/>
            <person name="Borruel N."/>
            <person name="Burgdorf K.S."/>
            <person name="Boumezbeur F."/>
            <person name="Casellas F."/>
            <person name="Dore J."/>
            <person name="Guarner F."/>
            <person name="Hansen T."/>
            <person name="Hildebrand F."/>
            <person name="Kaas R.S."/>
            <person name="Kennedy S."/>
            <person name="Kristiansen K."/>
            <person name="Kultima J.R."/>
            <person name="Leonard P."/>
            <person name="Levenez F."/>
            <person name="Lund O."/>
            <person name="Moumen B."/>
            <person name="Le Paslier D."/>
            <person name="Pons N."/>
            <person name="Pedersen O."/>
            <person name="Prifti E."/>
            <person name="Qin J."/>
            <person name="Raes J."/>
            <person name="Tap J."/>
            <person name="Tims S."/>
            <person name="Ussery D.W."/>
            <person name="Yamada T."/>
            <person name="MetaHit consortium"/>
            <person name="Renault P."/>
            <person name="Sicheritz-Ponten T."/>
            <person name="Bork P."/>
            <person name="Wang J."/>
            <person name="Brunak S."/>
            <person name="Ehrlich S.D."/>
        </authorList>
    </citation>
    <scope>NUCLEOTIDE SEQUENCE [LARGE SCALE GENOMIC DNA]</scope>
</reference>
<dbReference type="EMBL" id="CBGL010000064">
    <property type="protein sequence ID" value="CDD10929.1"/>
    <property type="molecule type" value="Genomic_DNA"/>
</dbReference>
<name>R6WVG5_9FIRM</name>
<dbReference type="AlphaFoldDB" id="R6WVG5"/>
<gene>
    <name evidence="1" type="ORF">BN587_00175</name>
</gene>
<dbReference type="Proteomes" id="UP000014937">
    <property type="component" value="Unassembled WGS sequence"/>
</dbReference>
<proteinExistence type="predicted"/>
<sequence length="90" mass="10348">MPKILAGFLGYVFYFWANENMEPIHVHVAKGTQTPNATKFWITSDGAELANNNGKIPDNELRQIRKYILLNRERIIAQWISVFGEGKVKK</sequence>
<evidence type="ECO:0008006" key="3">
    <source>
        <dbReference type="Google" id="ProtNLM"/>
    </source>
</evidence>
<accession>R6WVG5</accession>
<organism evidence="1 2">
    <name type="scientific">Phascolarctobacterium succinatutens CAG:287</name>
    <dbReference type="NCBI Taxonomy" id="1263101"/>
    <lineage>
        <taxon>Bacteria</taxon>
        <taxon>Bacillati</taxon>
        <taxon>Bacillota</taxon>
        <taxon>Negativicutes</taxon>
        <taxon>Acidaminococcales</taxon>
        <taxon>Acidaminococcaceae</taxon>
        <taxon>Phascolarctobacterium</taxon>
    </lineage>
</organism>
<evidence type="ECO:0000313" key="2">
    <source>
        <dbReference type="Proteomes" id="UP000014937"/>
    </source>
</evidence>
<comment type="caution">
    <text evidence="1">The sequence shown here is derived from an EMBL/GenBank/DDBJ whole genome shotgun (WGS) entry which is preliminary data.</text>
</comment>
<evidence type="ECO:0000313" key="1">
    <source>
        <dbReference type="EMBL" id="CDD10929.1"/>
    </source>
</evidence>
<dbReference type="Pfam" id="PF13711">
    <property type="entry name" value="DUF4160"/>
    <property type="match status" value="1"/>
</dbReference>